<feature type="non-terminal residue" evidence="2">
    <location>
        <position position="1"/>
    </location>
</feature>
<sequence>NNAAPTLPAHLLFSSARSLLYLFLLLALNSYSLASSNTFWSDQLLVLCFTIVVSPYSNSTSW</sequence>
<gene>
    <name evidence="2" type="ORF">WMSIL1_LOCUS14415</name>
</gene>
<evidence type="ECO:0000313" key="2">
    <source>
        <dbReference type="EMBL" id="VUZ56869.1"/>
    </source>
</evidence>
<proteinExistence type="predicted"/>
<dbReference type="Proteomes" id="UP000321570">
    <property type="component" value="Unassembled WGS sequence"/>
</dbReference>
<keyword evidence="1" id="KW-0472">Membrane</keyword>
<evidence type="ECO:0000313" key="3">
    <source>
        <dbReference type="Proteomes" id="UP000321570"/>
    </source>
</evidence>
<dbReference type="AlphaFoldDB" id="A0A564ZBW5"/>
<keyword evidence="3" id="KW-1185">Reference proteome</keyword>
<dbReference type="EMBL" id="CABIJS010000708">
    <property type="protein sequence ID" value="VUZ56869.1"/>
    <property type="molecule type" value="Genomic_DNA"/>
</dbReference>
<name>A0A564ZBW5_HYMDI</name>
<keyword evidence="1" id="KW-0812">Transmembrane</keyword>
<evidence type="ECO:0000256" key="1">
    <source>
        <dbReference type="SAM" id="Phobius"/>
    </source>
</evidence>
<feature type="transmembrane region" description="Helical" evidence="1">
    <location>
        <begin position="6"/>
        <end position="27"/>
    </location>
</feature>
<organism evidence="2 3">
    <name type="scientific">Hymenolepis diminuta</name>
    <name type="common">Rat tapeworm</name>
    <dbReference type="NCBI Taxonomy" id="6216"/>
    <lineage>
        <taxon>Eukaryota</taxon>
        <taxon>Metazoa</taxon>
        <taxon>Spiralia</taxon>
        <taxon>Lophotrochozoa</taxon>
        <taxon>Platyhelminthes</taxon>
        <taxon>Cestoda</taxon>
        <taxon>Eucestoda</taxon>
        <taxon>Cyclophyllidea</taxon>
        <taxon>Hymenolepididae</taxon>
        <taxon>Hymenolepis</taxon>
    </lineage>
</organism>
<accession>A0A564ZBW5</accession>
<reference evidence="2 3" key="1">
    <citation type="submission" date="2019-07" db="EMBL/GenBank/DDBJ databases">
        <authorList>
            <person name="Jastrzebski P J."/>
            <person name="Paukszto L."/>
            <person name="Jastrzebski P J."/>
        </authorList>
    </citation>
    <scope>NUCLEOTIDE SEQUENCE [LARGE SCALE GENOMIC DNA]</scope>
    <source>
        <strain evidence="2 3">WMS-il1</strain>
    </source>
</reference>
<protein>
    <submittedName>
        <fullName evidence="2">Uncharacterized protein</fullName>
    </submittedName>
</protein>
<keyword evidence="1" id="KW-1133">Transmembrane helix</keyword>